<organism evidence="6 8">
    <name type="scientific">Didymodactylos carnosus</name>
    <dbReference type="NCBI Taxonomy" id="1234261"/>
    <lineage>
        <taxon>Eukaryota</taxon>
        <taxon>Metazoa</taxon>
        <taxon>Spiralia</taxon>
        <taxon>Gnathifera</taxon>
        <taxon>Rotifera</taxon>
        <taxon>Eurotatoria</taxon>
        <taxon>Bdelloidea</taxon>
        <taxon>Philodinida</taxon>
        <taxon>Philodinidae</taxon>
        <taxon>Didymodactylos</taxon>
    </lineage>
</organism>
<dbReference type="PROSITE" id="PS50106">
    <property type="entry name" value="PDZ"/>
    <property type="match status" value="1"/>
</dbReference>
<dbReference type="EMBL" id="CAJNOQ010008035">
    <property type="protein sequence ID" value="CAF1186357.1"/>
    <property type="molecule type" value="Genomic_DNA"/>
</dbReference>
<comment type="subcellular location">
    <subcellularLocation>
        <location evidence="1">Cell membrane</location>
    </subcellularLocation>
</comment>
<sequence>VIIMTTRNTEQFDSINYRIPPSSVGGTEKHRSLSERIRDLFKTSQSDVRVDNTSSSTSLNKKRKNPSSLPPPSSSSQNINQTNPPQLKVPTMNWPFKQNKNKKNKKPNKRTKQKQQDIIEISSPINVEHYQHPQGAYTGNNSLSKIYGQTYIQNSPDLQTRIQDNNSTNIYRGYAELDNTHNDTHKKLTHSDVEITTQPIDLPYRQSKFREYEISQPTRTVPYGSDSSIYRKNIEVEKPRSFDTSINHIYKVSHLENQSPTFRGSHQPGTNSVKYYDSGPRISSEYNVPIPTYDNSVAFKGSARSSPIIISDTEVIPSPLNTPTLSGGRRRVVENGYSQLQQIDRDVRINDPTLGRGYGGIGALVMKKPVDWKSTSVDQPIKRTDLDMRSTSSSVDADVPKLVPPTLALGRQKKEKRDKSNSTRDKTSSMTTIQSIVNKNIHPSIYGSLPDAEILSSIENNRPARYTVPQYIPDTRPQTTDHYGGLEAIVQHHFSRASLKQEPKPREIVVDRYEVMTTTAANYGSSPTLVKKTHSPQRYTTSTEMLDGSYYQHRIQTPPLSVSPDISITRKKIKDLDNRTLSDKFYYTDPYIQKPKQETDRYSPEMYRTTKIIDIKDKHIPRIDDEYDYVKHKYEYEKTDPYSYNYRRPDETKTWKLLNTDNSDKRLNLYETDVTDDINIYREPYVNMNFQKINDRVDTMERVPDIVYQDDHYRSIDQRYKGVNEIENRYSPRQKEVQAEDDKTYTERYEVTYEIDNGVIHYGKPNQKESNVHDYRLKTGSYNKINDKHYKRPALTDLHPLQTLDYNSSVNEDKYRLDGKISSVDNVEKNLSPVQLNKPRHYTLKRTKSYDGLGIYISADSQTCLNHFIKEVEPKSPGERAGLKKNDRIISVNGVAVENVDFTDVLLLIKQGLRDDNLKLTVVHTNTNLLS</sequence>
<feature type="compositionally biased region" description="Basic and acidic residues" evidence="4">
    <location>
        <begin position="415"/>
        <end position="427"/>
    </location>
</feature>
<evidence type="ECO:0000256" key="2">
    <source>
        <dbReference type="ARBA" id="ARBA00022475"/>
    </source>
</evidence>
<feature type="region of interest" description="Disordered" evidence="4">
    <location>
        <begin position="387"/>
        <end position="431"/>
    </location>
</feature>
<keyword evidence="2" id="KW-1003">Cell membrane</keyword>
<evidence type="ECO:0000313" key="7">
    <source>
        <dbReference type="EMBL" id="CAF3950623.1"/>
    </source>
</evidence>
<dbReference type="Pfam" id="PF17820">
    <property type="entry name" value="PDZ_6"/>
    <property type="match status" value="1"/>
</dbReference>
<keyword evidence="8" id="KW-1185">Reference proteome</keyword>
<dbReference type="PANTHER" id="PTHR14191:SF3">
    <property type="entry name" value="NA(+)_H(+) EXCHANGE REGULATORY COFACTOR-LIKE PROTEIN NRFL-1"/>
    <property type="match status" value="1"/>
</dbReference>
<feature type="compositionally biased region" description="Basic residues" evidence="4">
    <location>
        <begin position="99"/>
        <end position="113"/>
    </location>
</feature>
<dbReference type="GO" id="GO:0072659">
    <property type="term" value="P:protein localization to plasma membrane"/>
    <property type="evidence" value="ECO:0007669"/>
    <property type="project" value="TreeGrafter"/>
</dbReference>
<evidence type="ECO:0000256" key="4">
    <source>
        <dbReference type="SAM" id="MobiDB-lite"/>
    </source>
</evidence>
<keyword evidence="3" id="KW-0677">Repeat</keyword>
<evidence type="ECO:0000313" key="8">
    <source>
        <dbReference type="Proteomes" id="UP000663829"/>
    </source>
</evidence>
<dbReference type="Proteomes" id="UP000681722">
    <property type="component" value="Unassembled WGS sequence"/>
</dbReference>
<feature type="non-terminal residue" evidence="6">
    <location>
        <position position="931"/>
    </location>
</feature>
<dbReference type="Gene3D" id="2.30.42.10">
    <property type="match status" value="1"/>
</dbReference>
<reference evidence="6" key="1">
    <citation type="submission" date="2021-02" db="EMBL/GenBank/DDBJ databases">
        <authorList>
            <person name="Nowell W R."/>
        </authorList>
    </citation>
    <scope>NUCLEOTIDE SEQUENCE</scope>
</reference>
<feature type="domain" description="PDZ" evidence="5">
    <location>
        <begin position="841"/>
        <end position="924"/>
    </location>
</feature>
<dbReference type="InterPro" id="IPR036034">
    <property type="entry name" value="PDZ_sf"/>
</dbReference>
<feature type="compositionally biased region" description="Polar residues" evidence="4">
    <location>
        <begin position="45"/>
        <end position="59"/>
    </location>
</feature>
<feature type="region of interest" description="Disordered" evidence="4">
    <location>
        <begin position="45"/>
        <end position="118"/>
    </location>
</feature>
<accession>A0A814V4Y5</accession>
<dbReference type="InterPro" id="IPR041489">
    <property type="entry name" value="PDZ_6"/>
</dbReference>
<evidence type="ECO:0000259" key="5">
    <source>
        <dbReference type="PROSITE" id="PS50106"/>
    </source>
</evidence>
<dbReference type="OrthoDB" id="10007415at2759"/>
<proteinExistence type="predicted"/>
<dbReference type="InterPro" id="IPR051067">
    <property type="entry name" value="NHER"/>
</dbReference>
<name>A0A814V4Y5_9BILA</name>
<evidence type="ECO:0000256" key="3">
    <source>
        <dbReference type="ARBA" id="ARBA00022737"/>
    </source>
</evidence>
<gene>
    <name evidence="6" type="ORF">GPM918_LOCUS22968</name>
    <name evidence="7" type="ORF">SRO942_LOCUS22967</name>
</gene>
<dbReference type="Proteomes" id="UP000663829">
    <property type="component" value="Unassembled WGS sequence"/>
</dbReference>
<dbReference type="GO" id="GO:0016324">
    <property type="term" value="C:apical plasma membrane"/>
    <property type="evidence" value="ECO:0007669"/>
    <property type="project" value="TreeGrafter"/>
</dbReference>
<dbReference type="InterPro" id="IPR001478">
    <property type="entry name" value="PDZ"/>
</dbReference>
<feature type="compositionally biased region" description="Low complexity" evidence="4">
    <location>
        <begin position="74"/>
        <end position="86"/>
    </location>
</feature>
<dbReference type="EMBL" id="CAJOBC010008036">
    <property type="protein sequence ID" value="CAF3950623.1"/>
    <property type="molecule type" value="Genomic_DNA"/>
</dbReference>
<evidence type="ECO:0000313" key="6">
    <source>
        <dbReference type="EMBL" id="CAF1186357.1"/>
    </source>
</evidence>
<keyword evidence="2" id="KW-0472">Membrane</keyword>
<protein>
    <recommendedName>
        <fullName evidence="5">PDZ domain-containing protein</fullName>
    </recommendedName>
</protein>
<dbReference type="GO" id="GO:0043495">
    <property type="term" value="F:protein-membrane adaptor activity"/>
    <property type="evidence" value="ECO:0007669"/>
    <property type="project" value="TreeGrafter"/>
</dbReference>
<dbReference type="SUPFAM" id="SSF50156">
    <property type="entry name" value="PDZ domain-like"/>
    <property type="match status" value="1"/>
</dbReference>
<dbReference type="SMART" id="SM00228">
    <property type="entry name" value="PDZ"/>
    <property type="match status" value="1"/>
</dbReference>
<evidence type="ECO:0000256" key="1">
    <source>
        <dbReference type="ARBA" id="ARBA00004236"/>
    </source>
</evidence>
<dbReference type="PANTHER" id="PTHR14191">
    <property type="entry name" value="PDZ DOMAIN CONTAINING PROTEIN"/>
    <property type="match status" value="1"/>
</dbReference>
<comment type="caution">
    <text evidence="6">The sequence shown here is derived from an EMBL/GenBank/DDBJ whole genome shotgun (WGS) entry which is preliminary data.</text>
</comment>
<dbReference type="AlphaFoldDB" id="A0A814V4Y5"/>